<organism evidence="1 2">
    <name type="scientific">Martelella mediterranea DSM 17316</name>
    <dbReference type="NCBI Taxonomy" id="1122214"/>
    <lineage>
        <taxon>Bacteria</taxon>
        <taxon>Pseudomonadati</taxon>
        <taxon>Pseudomonadota</taxon>
        <taxon>Alphaproteobacteria</taxon>
        <taxon>Hyphomicrobiales</taxon>
        <taxon>Aurantimonadaceae</taxon>
        <taxon>Martelella</taxon>
    </lineage>
</organism>
<dbReference type="Proteomes" id="UP000191135">
    <property type="component" value="Plasmid pMM259"/>
</dbReference>
<reference evidence="1 2" key="1">
    <citation type="submission" date="2017-03" db="EMBL/GenBank/DDBJ databases">
        <title>Foreign affairs: Plasmid Transfer between Roseobacters and Rhizobia.</title>
        <authorList>
            <person name="Bartling P."/>
            <person name="Bunk B."/>
            <person name="Overmann J."/>
            <person name="Brinkmann H."/>
            <person name="Petersen J."/>
        </authorList>
    </citation>
    <scope>NUCLEOTIDE SEQUENCE [LARGE SCALE GENOMIC DNA]</scope>
    <source>
        <strain evidence="1 2">MACL11</strain>
        <plasmid evidence="2">Plasmid pmm259</plasmid>
    </source>
</reference>
<keyword evidence="1" id="KW-0614">Plasmid</keyword>
<name>A0A1U9Z926_9HYPH</name>
<proteinExistence type="predicted"/>
<protein>
    <submittedName>
        <fullName evidence="1">Uncharacterized protein</fullName>
    </submittedName>
</protein>
<dbReference type="KEGG" id="mmed:Mame_04919"/>
<accession>A0A1U9Z926</accession>
<keyword evidence="2" id="KW-1185">Reference proteome</keyword>
<geneLocation type="plasmid" evidence="2">
    <name>pmm259</name>
</geneLocation>
<evidence type="ECO:0000313" key="2">
    <source>
        <dbReference type="Proteomes" id="UP000191135"/>
    </source>
</evidence>
<gene>
    <name evidence="1" type="ORF">Mame_04919</name>
</gene>
<dbReference type="EMBL" id="CP020332">
    <property type="protein sequence ID" value="AQZ54211.1"/>
    <property type="molecule type" value="Genomic_DNA"/>
</dbReference>
<evidence type="ECO:0000313" key="1">
    <source>
        <dbReference type="EMBL" id="AQZ54211.1"/>
    </source>
</evidence>
<sequence length="45" mass="5348">MADLEAVHLLHQDWLHYSMNHQLDRRLSDSSTGQYPRLASTEFYN</sequence>
<dbReference type="AlphaFoldDB" id="A0A1U9Z926"/>